<evidence type="ECO:0000259" key="12">
    <source>
        <dbReference type="PROSITE" id="PS50016"/>
    </source>
</evidence>
<evidence type="ECO:0000256" key="3">
    <source>
        <dbReference type="ARBA" id="ARBA00022723"/>
    </source>
</evidence>
<sequence length="288" mass="31958">MRKASANVAHEDIGAGSQQGPRCNSCDGVGHVSKNCPYRMCTKCREFGHTARECQKNRREMNEGENDTVYVTGLPPDVEEKDILQHFSQVGIIRVKKGKGRERDQLIPQMHLYRDKTTNAVKGDCTVTYEDPEAAPAAVKRLHGSELKGYKLQVTLAQRSETFEAKVATQQQQQYQQQQQQQQDQQPYYQYNDITMQQDRAGSTANMYVGDGASGGGGESKDARVDKTYCICNGALPNDDPTMIGCENESCPYEWFHLSCVGLKKAPEGEWFCFQCSKGAGAAAMATT</sequence>
<feature type="domain" description="CCHC-type" evidence="14">
    <location>
        <begin position="22"/>
        <end position="37"/>
    </location>
</feature>
<evidence type="ECO:0000313" key="15">
    <source>
        <dbReference type="EMBL" id="JAQ16419.1"/>
    </source>
</evidence>
<dbReference type="SMART" id="SM00343">
    <property type="entry name" value="ZnF_C2HC"/>
    <property type="match status" value="2"/>
</dbReference>
<dbReference type="InterPro" id="IPR012677">
    <property type="entry name" value="Nucleotide-bd_a/b_plait_sf"/>
</dbReference>
<feature type="binding site" evidence="8">
    <location>
        <position position="273"/>
    </location>
    <ligand>
        <name>Zn(2+)</name>
        <dbReference type="ChEBI" id="CHEBI:29105"/>
        <label>2</label>
    </ligand>
</feature>
<name>A0A146MAG1_LYGHE</name>
<feature type="binding site" evidence="8">
    <location>
        <position position="232"/>
    </location>
    <ligand>
        <name>Zn(2+)</name>
        <dbReference type="ChEBI" id="CHEBI:29105"/>
        <label>1</label>
    </ligand>
</feature>
<evidence type="ECO:0000256" key="6">
    <source>
        <dbReference type="ARBA" id="ARBA00022884"/>
    </source>
</evidence>
<dbReference type="InterPro" id="IPR019787">
    <property type="entry name" value="Znf_PHD-finger"/>
</dbReference>
<feature type="domain" description="PHD-type" evidence="12">
    <location>
        <begin position="227"/>
        <end position="279"/>
    </location>
</feature>
<dbReference type="SUPFAM" id="SSF57903">
    <property type="entry name" value="FYVE/PHD zinc finger"/>
    <property type="match status" value="1"/>
</dbReference>
<dbReference type="PROSITE" id="PS01359">
    <property type="entry name" value="ZF_PHD_1"/>
    <property type="match status" value="1"/>
</dbReference>
<dbReference type="InterPro" id="IPR011011">
    <property type="entry name" value="Znf_FYVE_PHD"/>
</dbReference>
<gene>
    <name evidence="15" type="primary">caz_3</name>
    <name evidence="15" type="ORF">g.25934</name>
</gene>
<dbReference type="PROSITE" id="PS50016">
    <property type="entry name" value="ZF_PHD_2"/>
    <property type="match status" value="1"/>
</dbReference>
<feature type="binding site" evidence="8">
    <location>
        <position position="230"/>
    </location>
    <ligand>
        <name>Zn(2+)</name>
        <dbReference type="ChEBI" id="CHEBI:29105"/>
        <label>1</label>
    </ligand>
</feature>
<feature type="domain" description="RRM" evidence="13">
    <location>
        <begin position="67"/>
        <end position="159"/>
    </location>
</feature>
<dbReference type="SUPFAM" id="SSF54928">
    <property type="entry name" value="RNA-binding domain, RBD"/>
    <property type="match status" value="1"/>
</dbReference>
<comment type="subcellular location">
    <subcellularLocation>
        <location evidence="1">Nucleus</location>
    </subcellularLocation>
</comment>
<dbReference type="GO" id="GO:0005634">
    <property type="term" value="C:nucleus"/>
    <property type="evidence" value="ECO:0007669"/>
    <property type="project" value="UniProtKB-SubCell"/>
</dbReference>
<dbReference type="Gene3D" id="3.30.70.330">
    <property type="match status" value="1"/>
</dbReference>
<dbReference type="AlphaFoldDB" id="A0A146MAG1"/>
<dbReference type="SMART" id="SM00249">
    <property type="entry name" value="PHD"/>
    <property type="match status" value="1"/>
</dbReference>
<feature type="binding site" evidence="8">
    <location>
        <position position="276"/>
    </location>
    <ligand>
        <name>Zn(2+)</name>
        <dbReference type="ChEBI" id="CHEBI:29105"/>
        <label>2</label>
    </ligand>
</feature>
<dbReference type="InterPro" id="IPR013083">
    <property type="entry name" value="Znf_RING/FYVE/PHD"/>
</dbReference>
<keyword evidence="7" id="KW-0539">Nucleus</keyword>
<evidence type="ECO:0000259" key="13">
    <source>
        <dbReference type="PROSITE" id="PS50102"/>
    </source>
</evidence>
<dbReference type="InterPro" id="IPR001878">
    <property type="entry name" value="Znf_CCHC"/>
</dbReference>
<dbReference type="InterPro" id="IPR036875">
    <property type="entry name" value="Znf_CCHC_sf"/>
</dbReference>
<evidence type="ECO:0000256" key="10">
    <source>
        <dbReference type="PROSITE-ProRule" id="PRU00176"/>
    </source>
</evidence>
<dbReference type="InterPro" id="IPR035979">
    <property type="entry name" value="RBD_domain_sf"/>
</dbReference>
<reference evidence="15" key="1">
    <citation type="journal article" date="2016" name="Gigascience">
        <title>De novo construction of an expanded transcriptome assembly for the western tarnished plant bug, Lygus hesperus.</title>
        <authorList>
            <person name="Tassone E.E."/>
            <person name="Geib S.M."/>
            <person name="Hall B."/>
            <person name="Fabrick J.A."/>
            <person name="Brent C.S."/>
            <person name="Hull J.J."/>
        </authorList>
    </citation>
    <scope>NUCLEOTIDE SEQUENCE</scope>
</reference>
<dbReference type="Pfam" id="PF00098">
    <property type="entry name" value="zf-CCHC"/>
    <property type="match status" value="1"/>
</dbReference>
<evidence type="ECO:0000256" key="1">
    <source>
        <dbReference type="ARBA" id="ARBA00004123"/>
    </source>
</evidence>
<evidence type="ECO:0000256" key="8">
    <source>
        <dbReference type="PIRSR" id="PIRSR628651-51"/>
    </source>
</evidence>
<comment type="similarity">
    <text evidence="2">Belongs to the ING family.</text>
</comment>
<feature type="binding site" evidence="8">
    <location>
        <position position="257"/>
    </location>
    <ligand>
        <name>Zn(2+)</name>
        <dbReference type="ChEBI" id="CHEBI:29105"/>
        <label>1</label>
    </ligand>
</feature>
<dbReference type="GO" id="GO:0008270">
    <property type="term" value="F:zinc ion binding"/>
    <property type="evidence" value="ECO:0007669"/>
    <property type="project" value="UniProtKB-KW"/>
</dbReference>
<dbReference type="Gene3D" id="4.10.60.10">
    <property type="entry name" value="Zinc finger, CCHC-type"/>
    <property type="match status" value="1"/>
</dbReference>
<dbReference type="EMBL" id="GDHC01002210">
    <property type="protein sequence ID" value="JAQ16419.1"/>
    <property type="molecule type" value="Transcribed_RNA"/>
</dbReference>
<dbReference type="CDD" id="cd15505">
    <property type="entry name" value="PHD_ING"/>
    <property type="match status" value="1"/>
</dbReference>
<feature type="binding site" evidence="8">
    <location>
        <position position="260"/>
    </location>
    <ligand>
        <name>Zn(2+)</name>
        <dbReference type="ChEBI" id="CHEBI:29105"/>
        <label>1</label>
    </ligand>
</feature>
<dbReference type="InterPro" id="IPR028651">
    <property type="entry name" value="ING_fam"/>
</dbReference>
<evidence type="ECO:0000259" key="14">
    <source>
        <dbReference type="PROSITE" id="PS50158"/>
    </source>
</evidence>
<dbReference type="GO" id="GO:0003723">
    <property type="term" value="F:RNA binding"/>
    <property type="evidence" value="ECO:0007669"/>
    <property type="project" value="UniProtKB-UniRule"/>
</dbReference>
<dbReference type="PANTHER" id="PTHR10333">
    <property type="entry name" value="INHIBITOR OF GROWTH PROTEIN"/>
    <property type="match status" value="1"/>
</dbReference>
<dbReference type="PROSITE" id="PS50102">
    <property type="entry name" value="RRM"/>
    <property type="match status" value="1"/>
</dbReference>
<keyword evidence="6 10" id="KW-0694">RNA-binding</keyword>
<evidence type="ECO:0000256" key="11">
    <source>
        <dbReference type="SAM" id="MobiDB-lite"/>
    </source>
</evidence>
<protein>
    <submittedName>
        <fullName evidence="15">RNA-binding protein cabeza</fullName>
    </submittedName>
</protein>
<accession>A0A146MAG1</accession>
<evidence type="ECO:0000256" key="7">
    <source>
        <dbReference type="ARBA" id="ARBA00023242"/>
    </source>
</evidence>
<feature type="domain" description="CCHC-type" evidence="14">
    <location>
        <begin position="41"/>
        <end position="56"/>
    </location>
</feature>
<feature type="binding site" evidence="8">
    <location>
        <position position="246"/>
    </location>
    <ligand>
        <name>Zn(2+)</name>
        <dbReference type="ChEBI" id="CHEBI:29105"/>
        <label>2</label>
    </ligand>
</feature>
<evidence type="ECO:0000256" key="4">
    <source>
        <dbReference type="ARBA" id="ARBA00022771"/>
    </source>
</evidence>
<dbReference type="Pfam" id="PF00076">
    <property type="entry name" value="RRM_1"/>
    <property type="match status" value="2"/>
</dbReference>
<feature type="binding site" evidence="8">
    <location>
        <position position="251"/>
    </location>
    <ligand>
        <name>Zn(2+)</name>
        <dbReference type="ChEBI" id="CHEBI:29105"/>
        <label>2</label>
    </ligand>
</feature>
<dbReference type="InterPro" id="IPR000504">
    <property type="entry name" value="RRM_dom"/>
</dbReference>
<evidence type="ECO:0000256" key="2">
    <source>
        <dbReference type="ARBA" id="ARBA00010210"/>
    </source>
</evidence>
<dbReference type="SUPFAM" id="SSF57756">
    <property type="entry name" value="Retrovirus zinc finger-like domains"/>
    <property type="match status" value="1"/>
</dbReference>
<dbReference type="InterPro" id="IPR019786">
    <property type="entry name" value="Zinc_finger_PHD-type_CS"/>
</dbReference>
<evidence type="ECO:0000256" key="5">
    <source>
        <dbReference type="ARBA" id="ARBA00022833"/>
    </source>
</evidence>
<dbReference type="PROSITE" id="PS50158">
    <property type="entry name" value="ZF_CCHC"/>
    <property type="match status" value="2"/>
</dbReference>
<evidence type="ECO:0000256" key="9">
    <source>
        <dbReference type="PROSITE-ProRule" id="PRU00047"/>
    </source>
</evidence>
<keyword evidence="4 9" id="KW-0863">Zinc-finger</keyword>
<keyword evidence="3 8" id="KW-0479">Metal-binding</keyword>
<organism evidence="15">
    <name type="scientific">Lygus hesperus</name>
    <name type="common">Western plant bug</name>
    <dbReference type="NCBI Taxonomy" id="30085"/>
    <lineage>
        <taxon>Eukaryota</taxon>
        <taxon>Metazoa</taxon>
        <taxon>Ecdysozoa</taxon>
        <taxon>Arthropoda</taxon>
        <taxon>Hexapoda</taxon>
        <taxon>Insecta</taxon>
        <taxon>Pterygota</taxon>
        <taxon>Neoptera</taxon>
        <taxon>Paraneoptera</taxon>
        <taxon>Hemiptera</taxon>
        <taxon>Heteroptera</taxon>
        <taxon>Panheteroptera</taxon>
        <taxon>Cimicomorpha</taxon>
        <taxon>Miridae</taxon>
        <taxon>Mirini</taxon>
        <taxon>Lygus</taxon>
    </lineage>
</organism>
<keyword evidence="5 8" id="KW-0862">Zinc</keyword>
<proteinExistence type="inferred from homology"/>
<dbReference type="InterPro" id="IPR001965">
    <property type="entry name" value="Znf_PHD"/>
</dbReference>
<dbReference type="Gene3D" id="3.30.40.10">
    <property type="entry name" value="Zinc/RING finger domain, C3HC4 (zinc finger)"/>
    <property type="match status" value="1"/>
</dbReference>
<dbReference type="SMART" id="SM00360">
    <property type="entry name" value="RRM"/>
    <property type="match status" value="1"/>
</dbReference>
<feature type="region of interest" description="Disordered" evidence="11">
    <location>
        <begin position="1"/>
        <end position="20"/>
    </location>
</feature>